<name>A0A151JER1_9VIBR</name>
<organism evidence="1 2">
    <name type="scientific">Vibrio cidicii</name>
    <dbReference type="NCBI Taxonomy" id="1763883"/>
    <lineage>
        <taxon>Bacteria</taxon>
        <taxon>Pseudomonadati</taxon>
        <taxon>Pseudomonadota</taxon>
        <taxon>Gammaproteobacteria</taxon>
        <taxon>Vibrionales</taxon>
        <taxon>Vibrionaceae</taxon>
        <taxon>Vibrio</taxon>
    </lineage>
</organism>
<comment type="caution">
    <text evidence="1">The sequence shown here is derived from an EMBL/GenBank/DDBJ whole genome shotgun (WGS) entry which is preliminary data.</text>
</comment>
<dbReference type="AlphaFoldDB" id="A0A151JER1"/>
<proteinExistence type="predicted"/>
<dbReference type="Proteomes" id="UP000075349">
    <property type="component" value="Unassembled WGS sequence"/>
</dbReference>
<sequence>MFQSDIGPLDGDSWEGIIQSVFKHKYDTYQEMVASPGDLGIEGFVLDEGILIQCYCPDENYNTKTLYEKQRDKMTVDLNKLSKNQHEISMHLGEAKISQWIFITPEIAKHDLHVHARTKTKEILALNLPFIADDFQILIKDVHAYISDIRSLELLMGKEICFVPSTGESIPEPILKTEYDKNISEKNQIRSVVKGVYKDNVHEMLNFKTKTQYLDGYDILRRIFNQSPELYERIAKVVNRFEDDVEIQSSTWQGEPQDLINNLEDKLLDRFSKNTYISAIEHEDLQSITKHMIARWIAECPMRIE</sequence>
<reference evidence="2" key="1">
    <citation type="submission" date="2015-12" db="EMBL/GenBank/DDBJ databases">
        <authorList>
            <person name="Tarr C.L."/>
            <person name="Gladney L.M."/>
        </authorList>
    </citation>
    <scope>NUCLEOTIDE SEQUENCE [LARGE SCALE GENOMIC DNA]</scope>
    <source>
        <strain evidence="2">2756-81</strain>
    </source>
</reference>
<dbReference type="EMBL" id="LOMK01000002">
    <property type="protein sequence ID" value="KYN24279.1"/>
    <property type="molecule type" value="Genomic_DNA"/>
</dbReference>
<gene>
    <name evidence="1" type="ORF">AUQ44_16670</name>
</gene>
<protein>
    <submittedName>
        <fullName evidence="1">Uncharacterized protein</fullName>
    </submittedName>
</protein>
<accession>A0A151JER1</accession>
<evidence type="ECO:0000313" key="2">
    <source>
        <dbReference type="Proteomes" id="UP000075349"/>
    </source>
</evidence>
<evidence type="ECO:0000313" key="1">
    <source>
        <dbReference type="EMBL" id="KYN24279.1"/>
    </source>
</evidence>